<dbReference type="FunFam" id="1.10.630.10:FF:000036">
    <property type="entry name" value="CYtochrome P450 family"/>
    <property type="match status" value="1"/>
</dbReference>
<evidence type="ECO:0008006" key="12">
    <source>
        <dbReference type="Google" id="ProtNLM"/>
    </source>
</evidence>
<dbReference type="PANTHER" id="PTHR24300">
    <property type="entry name" value="CYTOCHROME P450 508A4-RELATED"/>
    <property type="match status" value="1"/>
</dbReference>
<dbReference type="PRINTS" id="PR00463">
    <property type="entry name" value="EP450I"/>
</dbReference>
<dbReference type="GO" id="GO:0005737">
    <property type="term" value="C:cytoplasm"/>
    <property type="evidence" value="ECO:0007669"/>
    <property type="project" value="TreeGrafter"/>
</dbReference>
<dbReference type="STRING" id="53326.A0A016U5R0"/>
<dbReference type="InterPro" id="IPR002401">
    <property type="entry name" value="Cyt_P450_E_grp-I"/>
</dbReference>
<dbReference type="CDD" id="cd20617">
    <property type="entry name" value="CYP1_2-like"/>
    <property type="match status" value="1"/>
</dbReference>
<evidence type="ECO:0000256" key="2">
    <source>
        <dbReference type="ARBA" id="ARBA00010617"/>
    </source>
</evidence>
<feature type="binding site" description="axial binding residue" evidence="7">
    <location>
        <position position="486"/>
    </location>
    <ligand>
        <name>heme</name>
        <dbReference type="ChEBI" id="CHEBI:30413"/>
    </ligand>
    <ligandPart>
        <name>Fe</name>
        <dbReference type="ChEBI" id="CHEBI:18248"/>
    </ligandPart>
</feature>
<dbReference type="InterPro" id="IPR036396">
    <property type="entry name" value="Cyt_P450_sf"/>
</dbReference>
<keyword evidence="9" id="KW-1133">Transmembrane helix</keyword>
<gene>
    <name evidence="10" type="primary">Acey_s0054.g2476</name>
    <name evidence="10" type="ORF">Y032_0054g2476</name>
</gene>
<dbReference type="PRINTS" id="PR00385">
    <property type="entry name" value="P450"/>
</dbReference>
<dbReference type="InterPro" id="IPR001128">
    <property type="entry name" value="Cyt_P450"/>
</dbReference>
<dbReference type="Proteomes" id="UP000024635">
    <property type="component" value="Unassembled WGS sequence"/>
</dbReference>
<dbReference type="Gene3D" id="1.10.630.10">
    <property type="entry name" value="Cytochrome P450"/>
    <property type="match status" value="1"/>
</dbReference>
<dbReference type="GO" id="GO:0016712">
    <property type="term" value="F:oxidoreductase activity, acting on paired donors, with incorporation or reduction of molecular oxygen, reduced flavin or flavoprotein as one donor, and incorporation of one atom of oxygen"/>
    <property type="evidence" value="ECO:0007669"/>
    <property type="project" value="TreeGrafter"/>
</dbReference>
<evidence type="ECO:0000256" key="5">
    <source>
        <dbReference type="ARBA" id="ARBA00023004"/>
    </source>
</evidence>
<evidence type="ECO:0000256" key="6">
    <source>
        <dbReference type="ARBA" id="ARBA00023033"/>
    </source>
</evidence>
<keyword evidence="6 8" id="KW-0503">Monooxygenase</keyword>
<evidence type="ECO:0000256" key="8">
    <source>
        <dbReference type="RuleBase" id="RU000461"/>
    </source>
</evidence>
<dbReference type="GO" id="GO:0006082">
    <property type="term" value="P:organic acid metabolic process"/>
    <property type="evidence" value="ECO:0007669"/>
    <property type="project" value="TreeGrafter"/>
</dbReference>
<dbReference type="InterPro" id="IPR050182">
    <property type="entry name" value="Cytochrome_P450_fam2"/>
</dbReference>
<dbReference type="PANTHER" id="PTHR24300:SF375">
    <property type="entry name" value="CYTOCHROME P450 FAMILY"/>
    <property type="match status" value="1"/>
</dbReference>
<evidence type="ECO:0000313" key="11">
    <source>
        <dbReference type="Proteomes" id="UP000024635"/>
    </source>
</evidence>
<evidence type="ECO:0000256" key="3">
    <source>
        <dbReference type="ARBA" id="ARBA00022723"/>
    </source>
</evidence>
<dbReference type="GO" id="GO:0006805">
    <property type="term" value="P:xenobiotic metabolic process"/>
    <property type="evidence" value="ECO:0007669"/>
    <property type="project" value="TreeGrafter"/>
</dbReference>
<keyword evidence="9" id="KW-0472">Membrane</keyword>
<keyword evidence="5 7" id="KW-0408">Iron</keyword>
<sequence>MPGSCFIVLKLLNAFEANNVLASQLPIQLPYPDLISHMRTVSEMIALVLFLGIVTYLFMRMWLQRRKLPPGPFPLPLIGNLHQLGYTMFICKKPFVAAIKEFTKEYGSVHTFWFGPMPTVNICDYTTAVDAMVKKGSAFANRNMPYLFNLTRNGRGIIASNGPPWLEQRRFALHTLRNFGLGRNIIEERIMYEFEITCEELERRLDAGESSINPDMMFDLLVGNIINRMLFTDRFEKDEERFFALKRELDKMMDNFTLLDMLIDEWSVNLPLIKQRTEHLLKPLEEVLAFIRAQIEQRKKDIADGIHVIEGEGGDFVDAFLVQMKKDQNSDAPSTFDEKWLEMSLLDLWAAGQETTMVTLNWAFTYLLLHPQVKSRVEEELLSITKGQRPLSITDRPNTPYYNATLSEIHRCAIIVPLNLWRDTSEDTVVGPYLIPKGTAITAQISAIMNDEVYFKNNDEFNPDRYFTGDRVEQMVVPFGLGKRACPGESLAQAELYLMIANFLLRYEVTADPEHMPSMRARKELGTARMAPSYHICFKKRQ</sequence>
<dbReference type="SUPFAM" id="SSF48264">
    <property type="entry name" value="Cytochrome P450"/>
    <property type="match status" value="1"/>
</dbReference>
<dbReference type="Pfam" id="PF00067">
    <property type="entry name" value="p450"/>
    <property type="match status" value="1"/>
</dbReference>
<keyword evidence="9" id="KW-0812">Transmembrane</keyword>
<keyword evidence="7 8" id="KW-0349">Heme</keyword>
<evidence type="ECO:0000313" key="10">
    <source>
        <dbReference type="EMBL" id="EYC10644.1"/>
    </source>
</evidence>
<feature type="transmembrane region" description="Helical" evidence="9">
    <location>
        <begin position="38"/>
        <end position="59"/>
    </location>
</feature>
<evidence type="ECO:0000256" key="7">
    <source>
        <dbReference type="PIRSR" id="PIRSR602401-1"/>
    </source>
</evidence>
<evidence type="ECO:0000256" key="9">
    <source>
        <dbReference type="SAM" id="Phobius"/>
    </source>
</evidence>
<dbReference type="InterPro" id="IPR017972">
    <property type="entry name" value="Cyt_P450_CS"/>
</dbReference>
<dbReference type="AlphaFoldDB" id="A0A016U5R0"/>
<keyword evidence="3 7" id="KW-0479">Metal-binding</keyword>
<dbReference type="GO" id="GO:0020037">
    <property type="term" value="F:heme binding"/>
    <property type="evidence" value="ECO:0007669"/>
    <property type="project" value="InterPro"/>
</dbReference>
<protein>
    <recommendedName>
        <fullName evidence="12">Unspecific monooxygenase</fullName>
    </recommendedName>
</protein>
<proteinExistence type="inferred from homology"/>
<dbReference type="GO" id="GO:0005506">
    <property type="term" value="F:iron ion binding"/>
    <property type="evidence" value="ECO:0007669"/>
    <property type="project" value="InterPro"/>
</dbReference>
<evidence type="ECO:0000256" key="1">
    <source>
        <dbReference type="ARBA" id="ARBA00001971"/>
    </source>
</evidence>
<keyword evidence="11" id="KW-1185">Reference proteome</keyword>
<comment type="cofactor">
    <cofactor evidence="1 7">
        <name>heme</name>
        <dbReference type="ChEBI" id="CHEBI:30413"/>
    </cofactor>
</comment>
<dbReference type="OrthoDB" id="2789670at2759"/>
<keyword evidence="4 8" id="KW-0560">Oxidoreductase</keyword>
<comment type="similarity">
    <text evidence="2 8">Belongs to the cytochrome P450 family.</text>
</comment>
<name>A0A016U5R0_9BILA</name>
<comment type="caution">
    <text evidence="10">The sequence shown here is derived from an EMBL/GenBank/DDBJ whole genome shotgun (WGS) entry which is preliminary data.</text>
</comment>
<accession>A0A016U5R0</accession>
<dbReference type="EMBL" id="JARK01001390">
    <property type="protein sequence ID" value="EYC10644.1"/>
    <property type="molecule type" value="Genomic_DNA"/>
</dbReference>
<reference evidence="11" key="1">
    <citation type="journal article" date="2015" name="Nat. Genet.">
        <title>The genome and transcriptome of the zoonotic hookworm Ancylostoma ceylanicum identify infection-specific gene families.</title>
        <authorList>
            <person name="Schwarz E.M."/>
            <person name="Hu Y."/>
            <person name="Antoshechkin I."/>
            <person name="Miller M.M."/>
            <person name="Sternberg P.W."/>
            <person name="Aroian R.V."/>
        </authorList>
    </citation>
    <scope>NUCLEOTIDE SEQUENCE</scope>
    <source>
        <strain evidence="11">HY135</strain>
    </source>
</reference>
<evidence type="ECO:0000256" key="4">
    <source>
        <dbReference type="ARBA" id="ARBA00023002"/>
    </source>
</evidence>
<dbReference type="PROSITE" id="PS00086">
    <property type="entry name" value="CYTOCHROME_P450"/>
    <property type="match status" value="1"/>
</dbReference>
<organism evidence="10 11">
    <name type="scientific">Ancylostoma ceylanicum</name>
    <dbReference type="NCBI Taxonomy" id="53326"/>
    <lineage>
        <taxon>Eukaryota</taxon>
        <taxon>Metazoa</taxon>
        <taxon>Ecdysozoa</taxon>
        <taxon>Nematoda</taxon>
        <taxon>Chromadorea</taxon>
        <taxon>Rhabditida</taxon>
        <taxon>Rhabditina</taxon>
        <taxon>Rhabditomorpha</taxon>
        <taxon>Strongyloidea</taxon>
        <taxon>Ancylostomatidae</taxon>
        <taxon>Ancylostomatinae</taxon>
        <taxon>Ancylostoma</taxon>
    </lineage>
</organism>